<reference evidence="2" key="1">
    <citation type="submission" date="2022-10" db="EMBL/GenBank/DDBJ databases">
        <title>Rhodococcus sp.75.</title>
        <authorList>
            <person name="Sun M."/>
        </authorList>
    </citation>
    <scope>NUCLEOTIDE SEQUENCE</scope>
    <source>
        <strain evidence="2">75</strain>
    </source>
</reference>
<protein>
    <submittedName>
        <fullName evidence="2">DUF3311 domain-containing protein</fullName>
    </submittedName>
</protein>
<evidence type="ECO:0000256" key="1">
    <source>
        <dbReference type="SAM" id="Phobius"/>
    </source>
</evidence>
<keyword evidence="1" id="KW-1133">Transmembrane helix</keyword>
<dbReference type="EMBL" id="CP110615">
    <property type="protein sequence ID" value="UZJ25786.1"/>
    <property type="molecule type" value="Genomic_DNA"/>
</dbReference>
<dbReference type="Proteomes" id="UP001164965">
    <property type="component" value="Chromosome"/>
</dbReference>
<organism evidence="2 3">
    <name type="scientific">Rhodococcus antarcticus</name>
    <dbReference type="NCBI Taxonomy" id="2987751"/>
    <lineage>
        <taxon>Bacteria</taxon>
        <taxon>Bacillati</taxon>
        <taxon>Actinomycetota</taxon>
        <taxon>Actinomycetes</taxon>
        <taxon>Mycobacteriales</taxon>
        <taxon>Nocardiaceae</taxon>
        <taxon>Rhodococcus</taxon>
    </lineage>
</organism>
<sequence>MGLASLPFLGILGGAGFANRTEPYVLGLPFLMAWIVLWVVATSGLLAIVYALDPANRGPQLPDDEVATS</sequence>
<keyword evidence="3" id="KW-1185">Reference proteome</keyword>
<name>A0ABY6P2B3_9NOCA</name>
<accession>A0ABY6P2B3</accession>
<feature type="transmembrane region" description="Helical" evidence="1">
    <location>
        <begin position="28"/>
        <end position="52"/>
    </location>
</feature>
<evidence type="ECO:0000313" key="2">
    <source>
        <dbReference type="EMBL" id="UZJ25786.1"/>
    </source>
</evidence>
<dbReference type="RefSeq" id="WP_265383890.1">
    <property type="nucleotide sequence ID" value="NZ_CP110615.1"/>
</dbReference>
<keyword evidence="1" id="KW-0472">Membrane</keyword>
<dbReference type="Pfam" id="PF11755">
    <property type="entry name" value="DUF3311"/>
    <property type="match status" value="1"/>
</dbReference>
<proteinExistence type="predicted"/>
<dbReference type="InterPro" id="IPR021741">
    <property type="entry name" value="DUF3311"/>
</dbReference>
<keyword evidence="1" id="KW-0812">Transmembrane</keyword>
<gene>
    <name evidence="2" type="ORF">RHODO2019_04910</name>
</gene>
<evidence type="ECO:0000313" key="3">
    <source>
        <dbReference type="Proteomes" id="UP001164965"/>
    </source>
</evidence>